<name>A0A7X4GWW0_9BURK</name>
<dbReference type="EMBL" id="WWCK01000011">
    <property type="protein sequence ID" value="MYM70534.1"/>
    <property type="molecule type" value="Genomic_DNA"/>
</dbReference>
<proteinExistence type="predicted"/>
<dbReference type="InterPro" id="IPR007048">
    <property type="entry name" value="IraD/Gp25-like"/>
</dbReference>
<keyword evidence="3" id="KW-1185">Reference proteome</keyword>
<reference evidence="2 3" key="1">
    <citation type="submission" date="2019-12" db="EMBL/GenBank/DDBJ databases">
        <title>Novel species isolated from a subtropical stream in China.</title>
        <authorList>
            <person name="Lu H."/>
        </authorList>
    </citation>
    <scope>NUCLEOTIDE SEQUENCE [LARGE SCALE GENOMIC DNA]</scope>
    <source>
        <strain evidence="2 3">FT55W</strain>
    </source>
</reference>
<dbReference type="Gene3D" id="3.10.450.40">
    <property type="match status" value="1"/>
</dbReference>
<dbReference type="SUPFAM" id="SSF160719">
    <property type="entry name" value="gpW/gp25-like"/>
    <property type="match status" value="1"/>
</dbReference>
<dbReference type="RefSeq" id="WP_161017034.1">
    <property type="nucleotide sequence ID" value="NZ_WWCK01000011.1"/>
</dbReference>
<organism evidence="2 3">
    <name type="scientific">Duganella rivi</name>
    <dbReference type="NCBI Taxonomy" id="2666083"/>
    <lineage>
        <taxon>Bacteria</taxon>
        <taxon>Pseudomonadati</taxon>
        <taxon>Pseudomonadota</taxon>
        <taxon>Betaproteobacteria</taxon>
        <taxon>Burkholderiales</taxon>
        <taxon>Oxalobacteraceae</taxon>
        <taxon>Telluria group</taxon>
        <taxon>Duganella</taxon>
    </lineage>
</organism>
<comment type="caution">
    <text evidence="2">The sequence shown here is derived from an EMBL/GenBank/DDBJ whole genome shotgun (WGS) entry which is preliminary data.</text>
</comment>
<dbReference type="Pfam" id="PF04965">
    <property type="entry name" value="GPW_gp25"/>
    <property type="match status" value="1"/>
</dbReference>
<accession>A0A7X4GWW0</accession>
<gene>
    <name evidence="2" type="ORF">GTP45_27530</name>
</gene>
<evidence type="ECO:0000313" key="2">
    <source>
        <dbReference type="EMBL" id="MYM70534.1"/>
    </source>
</evidence>
<feature type="domain" description="IraD/Gp25-like" evidence="1">
    <location>
        <begin position="14"/>
        <end position="101"/>
    </location>
</feature>
<evidence type="ECO:0000313" key="3">
    <source>
        <dbReference type="Proteomes" id="UP000450012"/>
    </source>
</evidence>
<sequence>MIGMDAKTGRSLQGLAHLYQSIGKVLTTPEGSCVARRTFGSKIFSLIDAPNNPATRVRLYAAAATALMKWEPRLKLTRVSISGAPSMDGKQSLDIEGTTRISGELVNTSVSLSAERTV</sequence>
<dbReference type="AlphaFoldDB" id="A0A7X4GWW0"/>
<dbReference type="Proteomes" id="UP000450012">
    <property type="component" value="Unassembled WGS sequence"/>
</dbReference>
<protein>
    <submittedName>
        <fullName evidence="2">Baseplate assembly protein</fullName>
    </submittedName>
</protein>
<evidence type="ECO:0000259" key="1">
    <source>
        <dbReference type="Pfam" id="PF04965"/>
    </source>
</evidence>